<proteinExistence type="predicted"/>
<dbReference type="GO" id="GO:0005975">
    <property type="term" value="P:carbohydrate metabolic process"/>
    <property type="evidence" value="ECO:0007669"/>
    <property type="project" value="InterPro"/>
</dbReference>
<dbReference type="InterPro" id="IPR051398">
    <property type="entry name" value="Polysacch_Deacetylase"/>
</dbReference>
<dbReference type="PATRIC" id="fig|1188261.3.peg.3194"/>
<keyword evidence="5" id="KW-1185">Reference proteome</keyword>
<dbReference type="PANTHER" id="PTHR34216:SF3">
    <property type="entry name" value="POLY-BETA-1,6-N-ACETYL-D-GLUCOSAMINE N-DEACETYLASE"/>
    <property type="match status" value="1"/>
</dbReference>
<dbReference type="RefSeq" id="WP_022629260.1">
    <property type="nucleotide sequence ID" value="NZ_ATAE01000042.1"/>
</dbReference>
<dbReference type="Proteomes" id="UP000017170">
    <property type="component" value="Unassembled WGS sequence"/>
</dbReference>
<feature type="domain" description="NodB homology" evidence="3">
    <location>
        <begin position="85"/>
        <end position="266"/>
    </location>
</feature>
<evidence type="ECO:0000259" key="3">
    <source>
        <dbReference type="PROSITE" id="PS51677"/>
    </source>
</evidence>
<dbReference type="SUPFAM" id="SSF88713">
    <property type="entry name" value="Glycoside hydrolase/deacetylase"/>
    <property type="match status" value="1"/>
</dbReference>
<protein>
    <recommendedName>
        <fullName evidence="3">NodB homology domain-containing protein</fullName>
    </recommendedName>
</protein>
<evidence type="ECO:0000313" key="4">
    <source>
        <dbReference type="EMBL" id="ERN51808.1"/>
    </source>
</evidence>
<organism evidence="4 5">
    <name type="scientific">Alkalihalophilus marmarensis DSM 21297</name>
    <dbReference type="NCBI Taxonomy" id="1188261"/>
    <lineage>
        <taxon>Bacteria</taxon>
        <taxon>Bacillati</taxon>
        <taxon>Bacillota</taxon>
        <taxon>Bacilli</taxon>
        <taxon>Bacillales</taxon>
        <taxon>Bacillaceae</taxon>
        <taxon>Alkalihalophilus</taxon>
    </lineage>
</organism>
<name>U6SJP0_9BACI</name>
<dbReference type="AlphaFoldDB" id="U6SJP0"/>
<dbReference type="PANTHER" id="PTHR34216">
    <property type="match status" value="1"/>
</dbReference>
<dbReference type="GO" id="GO:0016810">
    <property type="term" value="F:hydrolase activity, acting on carbon-nitrogen (but not peptide) bonds"/>
    <property type="evidence" value="ECO:0007669"/>
    <property type="project" value="InterPro"/>
</dbReference>
<comment type="caution">
    <text evidence="4">The sequence shown here is derived from an EMBL/GenBank/DDBJ whole genome shotgun (WGS) entry which is preliminary data.</text>
</comment>
<gene>
    <name evidence="4" type="ORF">A33I_18525</name>
</gene>
<comment type="subcellular location">
    <subcellularLocation>
        <location evidence="1">Secreted</location>
    </subcellularLocation>
</comment>
<accession>U6SJP0</accession>
<dbReference type="Pfam" id="PF01522">
    <property type="entry name" value="Polysacc_deac_1"/>
    <property type="match status" value="1"/>
</dbReference>
<dbReference type="InterPro" id="IPR011330">
    <property type="entry name" value="Glyco_hydro/deAcase_b/a-brl"/>
</dbReference>
<dbReference type="CDD" id="cd10969">
    <property type="entry name" value="CE4_Ecf1_like_5s"/>
    <property type="match status" value="1"/>
</dbReference>
<reference evidence="4 5" key="1">
    <citation type="journal article" date="2013" name="Genome Announc.">
        <title>Genome Sequence of the Extreme Obligate Alkaliphile Bacillus marmarensis Strain DSM 21297.</title>
        <authorList>
            <person name="Wernick D.G."/>
            <person name="Choi K.Y."/>
            <person name="Tat C.A."/>
            <person name="Lafontaine Rivera J.G."/>
            <person name="Liao J.C."/>
        </authorList>
    </citation>
    <scope>NUCLEOTIDE SEQUENCE [LARGE SCALE GENOMIC DNA]</scope>
    <source>
        <strain evidence="4 5">DSM 21297</strain>
    </source>
</reference>
<evidence type="ECO:0000256" key="1">
    <source>
        <dbReference type="ARBA" id="ARBA00004613"/>
    </source>
</evidence>
<evidence type="ECO:0000256" key="2">
    <source>
        <dbReference type="ARBA" id="ARBA00022729"/>
    </source>
</evidence>
<dbReference type="Gene3D" id="3.20.20.370">
    <property type="entry name" value="Glycoside hydrolase/deacetylase"/>
    <property type="match status" value="1"/>
</dbReference>
<dbReference type="InterPro" id="IPR002509">
    <property type="entry name" value="NODB_dom"/>
</dbReference>
<evidence type="ECO:0000313" key="5">
    <source>
        <dbReference type="Proteomes" id="UP000017170"/>
    </source>
</evidence>
<keyword evidence="2" id="KW-0732">Signal</keyword>
<dbReference type="EMBL" id="ATAE01000042">
    <property type="protein sequence ID" value="ERN51808.1"/>
    <property type="molecule type" value="Genomic_DNA"/>
</dbReference>
<sequence length="266" mass="30549">MNVRLAVLTLLVLLIPASSYGLNKNPVTVLMYHHFDEDPAKASSATIHPDTFREQLLTLKEAGYTSVPERDLYDHLYNGKELPTRPLVITIDDGYLSNYEYAFPILKELEMYATIYVITSYRGETPGWNEHFSWDQAREMKASGWIDIQAHTHNGHGEIDNVGPFLVTVAAEETRDMYKTRIYDDLLEARRLLEQEMNNDFYSFAFPFGIYNDEVIEYAAEIGYELMYTVKPGLTYSYQHPHKINRLNASGEYNGEELLAAIKSLP</sequence>
<dbReference type="GO" id="GO:0005576">
    <property type="term" value="C:extracellular region"/>
    <property type="evidence" value="ECO:0007669"/>
    <property type="project" value="UniProtKB-SubCell"/>
</dbReference>
<dbReference type="PROSITE" id="PS51677">
    <property type="entry name" value="NODB"/>
    <property type="match status" value="1"/>
</dbReference>